<protein>
    <submittedName>
        <fullName evidence="6">Transcriptional regulator, RpiR family</fullName>
    </submittedName>
</protein>
<dbReference type="GO" id="GO:0097367">
    <property type="term" value="F:carbohydrate derivative binding"/>
    <property type="evidence" value="ECO:0007669"/>
    <property type="project" value="InterPro"/>
</dbReference>
<evidence type="ECO:0000313" key="7">
    <source>
        <dbReference type="Proteomes" id="UP000219439"/>
    </source>
</evidence>
<keyword evidence="7" id="KW-1185">Reference proteome</keyword>
<dbReference type="Gene3D" id="1.10.10.10">
    <property type="entry name" value="Winged helix-like DNA-binding domain superfamily/Winged helix DNA-binding domain"/>
    <property type="match status" value="1"/>
</dbReference>
<keyword evidence="2" id="KW-0238">DNA-binding</keyword>
<dbReference type="SUPFAM" id="SSF46689">
    <property type="entry name" value="Homeodomain-like"/>
    <property type="match status" value="1"/>
</dbReference>
<dbReference type="PROSITE" id="PS51464">
    <property type="entry name" value="SIS"/>
    <property type="match status" value="1"/>
</dbReference>
<dbReference type="PANTHER" id="PTHR30514:SF20">
    <property type="entry name" value="TRANSCRIPTIONAL REGULATOR"/>
    <property type="match status" value="1"/>
</dbReference>
<dbReference type="AlphaFoldDB" id="A0A285NHP0"/>
<evidence type="ECO:0000256" key="2">
    <source>
        <dbReference type="ARBA" id="ARBA00023125"/>
    </source>
</evidence>
<keyword evidence="3" id="KW-0804">Transcription</keyword>
<feature type="domain" description="HTH rpiR-type" evidence="4">
    <location>
        <begin position="11"/>
        <end position="87"/>
    </location>
</feature>
<evidence type="ECO:0000256" key="1">
    <source>
        <dbReference type="ARBA" id="ARBA00023015"/>
    </source>
</evidence>
<dbReference type="InterPro" id="IPR001347">
    <property type="entry name" value="SIS_dom"/>
</dbReference>
<dbReference type="SUPFAM" id="SSF53697">
    <property type="entry name" value="SIS domain"/>
    <property type="match status" value="1"/>
</dbReference>
<evidence type="ECO:0000313" key="6">
    <source>
        <dbReference type="EMBL" id="SNZ08433.1"/>
    </source>
</evidence>
<evidence type="ECO:0000259" key="4">
    <source>
        <dbReference type="PROSITE" id="PS51071"/>
    </source>
</evidence>
<dbReference type="InterPro" id="IPR035472">
    <property type="entry name" value="RpiR-like_SIS"/>
</dbReference>
<organism evidence="6 7">
    <name type="scientific">Cohaesibacter gelatinilyticus</name>
    <dbReference type="NCBI Taxonomy" id="372072"/>
    <lineage>
        <taxon>Bacteria</taxon>
        <taxon>Pseudomonadati</taxon>
        <taxon>Pseudomonadota</taxon>
        <taxon>Alphaproteobacteria</taxon>
        <taxon>Hyphomicrobiales</taxon>
        <taxon>Cohaesibacteraceae</taxon>
    </lineage>
</organism>
<proteinExistence type="predicted"/>
<dbReference type="PROSITE" id="PS51071">
    <property type="entry name" value="HTH_RPIR"/>
    <property type="match status" value="1"/>
</dbReference>
<dbReference type="GO" id="GO:1901135">
    <property type="term" value="P:carbohydrate derivative metabolic process"/>
    <property type="evidence" value="ECO:0007669"/>
    <property type="project" value="InterPro"/>
</dbReference>
<keyword evidence="1" id="KW-0805">Transcription regulation</keyword>
<reference evidence="6 7" key="1">
    <citation type="submission" date="2017-09" db="EMBL/GenBank/DDBJ databases">
        <authorList>
            <person name="Ehlers B."/>
            <person name="Leendertz F.H."/>
        </authorList>
    </citation>
    <scope>NUCLEOTIDE SEQUENCE [LARGE SCALE GENOMIC DNA]</scope>
    <source>
        <strain evidence="6 7">DSM 18289</strain>
    </source>
</reference>
<dbReference type="PANTHER" id="PTHR30514">
    <property type="entry name" value="GLUCOKINASE"/>
    <property type="match status" value="1"/>
</dbReference>
<dbReference type="Gene3D" id="3.40.50.10490">
    <property type="entry name" value="Glucose-6-phosphate isomerase like protein, domain 1"/>
    <property type="match status" value="1"/>
</dbReference>
<dbReference type="GO" id="GO:0003677">
    <property type="term" value="F:DNA binding"/>
    <property type="evidence" value="ECO:0007669"/>
    <property type="project" value="UniProtKB-KW"/>
</dbReference>
<dbReference type="InterPro" id="IPR036388">
    <property type="entry name" value="WH-like_DNA-bd_sf"/>
</dbReference>
<evidence type="ECO:0000256" key="3">
    <source>
        <dbReference type="ARBA" id="ARBA00023163"/>
    </source>
</evidence>
<dbReference type="GO" id="GO:0003700">
    <property type="term" value="F:DNA-binding transcription factor activity"/>
    <property type="evidence" value="ECO:0007669"/>
    <property type="project" value="InterPro"/>
</dbReference>
<accession>A0A285NHP0</accession>
<dbReference type="EMBL" id="OBEL01000001">
    <property type="protein sequence ID" value="SNZ08433.1"/>
    <property type="molecule type" value="Genomic_DNA"/>
</dbReference>
<evidence type="ECO:0000259" key="5">
    <source>
        <dbReference type="PROSITE" id="PS51464"/>
    </source>
</evidence>
<sequence>MSTLSAPQTMEEFRERLVQLQETMPKRVRQCADYVAENTDRIAVSTVSQLAEEAGVQPSAFMRFCQVLGFSGFSEMQRLFRDSFKQAWPDYSTRLQNLQDGHADDPSVLLADFVEAGRVSLEKLLVSVDEENLNASIGLLAKAPVIHLIGYRRAFPVVSYLAYAFEKMEIPAILHDGVGQLNAAHSIREGDAVVAVTFAPYSAETIELVATSKDLGANVVAITDAMAGPLQKLGAIPLLVSEVDVGAFRALSASLSLAICLAVAVGTHRGDK</sequence>
<feature type="domain" description="SIS" evidence="5">
    <location>
        <begin position="136"/>
        <end position="272"/>
    </location>
</feature>
<dbReference type="Proteomes" id="UP000219439">
    <property type="component" value="Unassembled WGS sequence"/>
</dbReference>
<gene>
    <name evidence="6" type="ORF">SAMN06265368_1672</name>
</gene>
<dbReference type="Pfam" id="PF01380">
    <property type="entry name" value="SIS"/>
    <property type="match status" value="1"/>
</dbReference>
<name>A0A285NHP0_9HYPH</name>
<dbReference type="OrthoDB" id="9814005at2"/>
<dbReference type="RefSeq" id="WP_097152803.1">
    <property type="nucleotide sequence ID" value="NZ_OBEL01000001.1"/>
</dbReference>
<dbReference type="InterPro" id="IPR009057">
    <property type="entry name" value="Homeodomain-like_sf"/>
</dbReference>
<dbReference type="CDD" id="cd05013">
    <property type="entry name" value="SIS_RpiR"/>
    <property type="match status" value="1"/>
</dbReference>
<dbReference type="InterPro" id="IPR046348">
    <property type="entry name" value="SIS_dom_sf"/>
</dbReference>
<dbReference type="Pfam" id="PF01418">
    <property type="entry name" value="HTH_6"/>
    <property type="match status" value="1"/>
</dbReference>
<dbReference type="InterPro" id="IPR047640">
    <property type="entry name" value="RpiR-like"/>
</dbReference>
<dbReference type="InterPro" id="IPR000281">
    <property type="entry name" value="HTH_RpiR"/>
</dbReference>